<comment type="subcellular location">
    <subcellularLocation>
        <location evidence="1">Secreted</location>
    </subcellularLocation>
</comment>
<dbReference type="PROSITE" id="PS50041">
    <property type="entry name" value="C_TYPE_LECTIN_2"/>
    <property type="match status" value="1"/>
</dbReference>
<protein>
    <submittedName>
        <fullName evidence="7 8">Oxidized low-density lipoprotein receptor 1-like isoform X1</fullName>
    </submittedName>
</protein>
<dbReference type="RefSeq" id="XP_034297799.2">
    <property type="nucleotide sequence ID" value="XM_034441908.2"/>
</dbReference>
<dbReference type="InterPro" id="IPR039689">
    <property type="entry name" value="CD72"/>
</dbReference>
<keyword evidence="2" id="KW-0964">Secreted</keyword>
<evidence type="ECO:0000259" key="5">
    <source>
        <dbReference type="PROSITE" id="PS50041"/>
    </source>
</evidence>
<evidence type="ECO:0000256" key="1">
    <source>
        <dbReference type="ARBA" id="ARBA00004613"/>
    </source>
</evidence>
<evidence type="ECO:0000256" key="3">
    <source>
        <dbReference type="SAM" id="MobiDB-lite"/>
    </source>
</evidence>
<evidence type="ECO:0000313" key="8">
    <source>
        <dbReference type="RefSeq" id="XP_060540415.1"/>
    </source>
</evidence>
<dbReference type="Pfam" id="PF00059">
    <property type="entry name" value="Lectin_C"/>
    <property type="match status" value="1"/>
</dbReference>
<dbReference type="KEGG" id="pgut:117679732"/>
<dbReference type="GeneID" id="117679732"/>
<dbReference type="InterPro" id="IPR016186">
    <property type="entry name" value="C-type_lectin-like/link_sf"/>
</dbReference>
<dbReference type="InterPro" id="IPR016187">
    <property type="entry name" value="CTDL_fold"/>
</dbReference>
<keyword evidence="4" id="KW-1133">Transmembrane helix</keyword>
<feature type="domain" description="C-type lectin" evidence="5">
    <location>
        <begin position="213"/>
        <end position="320"/>
    </location>
</feature>
<organism evidence="6 7">
    <name type="scientific">Pantherophis guttatus</name>
    <name type="common">Corn snake</name>
    <name type="synonym">Elaphe guttata</name>
    <dbReference type="NCBI Taxonomy" id="94885"/>
    <lineage>
        <taxon>Eukaryota</taxon>
        <taxon>Metazoa</taxon>
        <taxon>Chordata</taxon>
        <taxon>Craniata</taxon>
        <taxon>Vertebrata</taxon>
        <taxon>Euteleostomi</taxon>
        <taxon>Lepidosauria</taxon>
        <taxon>Squamata</taxon>
        <taxon>Bifurcata</taxon>
        <taxon>Unidentata</taxon>
        <taxon>Episquamata</taxon>
        <taxon>Toxicofera</taxon>
        <taxon>Serpentes</taxon>
        <taxon>Colubroidea</taxon>
        <taxon>Colubridae</taxon>
        <taxon>Colubrinae</taxon>
        <taxon>Pantherophis</taxon>
    </lineage>
</organism>
<dbReference type="InParanoid" id="A0A6P9DPA0"/>
<feature type="transmembrane region" description="Helical" evidence="4">
    <location>
        <begin position="104"/>
        <end position="125"/>
    </location>
</feature>
<dbReference type="SUPFAM" id="SSF56436">
    <property type="entry name" value="C-type lectin-like"/>
    <property type="match status" value="1"/>
</dbReference>
<dbReference type="AlphaFoldDB" id="A0A6P9DPA0"/>
<name>A0A6P9DPA0_PANGU</name>
<dbReference type="RefSeq" id="XP_060540415.1">
    <property type="nucleotide sequence ID" value="XM_060684432.1"/>
</dbReference>
<dbReference type="PANTHER" id="PTHR15028:SF6">
    <property type="entry name" value="B-CELL DIFFERENTIATION ANTIGEN CD72"/>
    <property type="match status" value="1"/>
</dbReference>
<sequence>MFERVTYADLQFVGSPLEKSHGEELDEGELTYENLQGSRAQEEPPRTGQGAKGQSLLQETPVRAEGPAVAQGIKPRKQQPAARTRSALVSGHQDSGGWRPQTSWGALGVLGISLFLLSVIVSLGVQYAQATRQLQQASQDHAAELNSTVVALWHSWAAENWTQQQLQQQELLLDQANRNLDFLWRERMSLMANLSQASSCQQIGCCSPGWKLFRWKCLRISDRPKTWEGSQQDCKGTSSHLLILKTSWDAHDVWPPASPERSNRYWIGLKKSRSNFFWVDQTPDIGISMGGSSYKQGCVELHEGALNVCPCSEGKKFICEKPARPWP</sequence>
<evidence type="ECO:0000256" key="4">
    <source>
        <dbReference type="SAM" id="Phobius"/>
    </source>
</evidence>
<reference evidence="7 8" key="1">
    <citation type="submission" date="2025-05" db="UniProtKB">
        <authorList>
            <consortium name="RefSeq"/>
        </authorList>
    </citation>
    <scope>IDENTIFICATION</scope>
    <source>
        <tissue evidence="7 8">Blood</tissue>
    </source>
</reference>
<dbReference type="SMART" id="SM00034">
    <property type="entry name" value="CLECT"/>
    <property type="match status" value="1"/>
</dbReference>
<proteinExistence type="predicted"/>
<dbReference type="InterPro" id="IPR001304">
    <property type="entry name" value="C-type_lectin-like"/>
</dbReference>
<dbReference type="Proteomes" id="UP001652622">
    <property type="component" value="Unplaced"/>
</dbReference>
<evidence type="ECO:0000313" key="6">
    <source>
        <dbReference type="Proteomes" id="UP001652622"/>
    </source>
</evidence>
<keyword evidence="6" id="KW-1185">Reference proteome</keyword>
<evidence type="ECO:0000313" key="7">
    <source>
        <dbReference type="RefSeq" id="XP_034297799.2"/>
    </source>
</evidence>
<dbReference type="PANTHER" id="PTHR15028">
    <property type="entry name" value="CD72-RELATED"/>
    <property type="match status" value="1"/>
</dbReference>
<keyword evidence="4" id="KW-0472">Membrane</keyword>
<keyword evidence="4" id="KW-0812">Transmembrane</keyword>
<dbReference type="Gene3D" id="3.10.100.10">
    <property type="entry name" value="Mannose-Binding Protein A, subunit A"/>
    <property type="match status" value="1"/>
</dbReference>
<gene>
    <name evidence="7 8" type="primary">LOC117679732</name>
</gene>
<evidence type="ECO:0000256" key="2">
    <source>
        <dbReference type="ARBA" id="ARBA00022525"/>
    </source>
</evidence>
<feature type="region of interest" description="Disordered" evidence="3">
    <location>
        <begin position="18"/>
        <end position="98"/>
    </location>
</feature>
<accession>A0A6P9DPA0</accession>